<dbReference type="InterPro" id="IPR044855">
    <property type="entry name" value="CoA-Trfase_III_dom3_sf"/>
</dbReference>
<sequence length="380" mass="40836">MGISGALDGIRIIDLSRVLSGPFCTQILADHGASVLKVEPPSGDETRTWGPPFNGGTASYYRGVNRNKFGVSLDLSTECGKERLLTLLKDADVLVENFKTGSMDRWGLGYARLSHEFPRLIYCNISGFGADGPLGGLPGYDAAVQAMSGIMSINGEAGGPPTRVGIPIIDLVTGFNSAIGILLALQDRSRSGLGQLVNVSLFDSALSILHPHAANYFASGANPSRTGNAHPNIAPYDVFPTLTVPIFLAVGNDRQFRTLCDVLSDSELASDPRFGGNKARSINREELKERLIALMSTHRGEELSVRLMKAGVPASGVLGVSAALQHAHTSHSEMIVDLEEYRGIASPIKLRRTSPTYRMPPPKFREHQAKVESLDISDEK</sequence>
<dbReference type="Gene3D" id="3.30.1540.10">
    <property type="entry name" value="formyl-coa transferase, domain 3"/>
    <property type="match status" value="1"/>
</dbReference>
<feature type="compositionally biased region" description="Basic and acidic residues" evidence="2">
    <location>
        <begin position="363"/>
        <end position="380"/>
    </location>
</feature>
<evidence type="ECO:0000256" key="1">
    <source>
        <dbReference type="ARBA" id="ARBA00022679"/>
    </source>
</evidence>
<dbReference type="OrthoDB" id="9806585at2"/>
<evidence type="ECO:0000313" key="4">
    <source>
        <dbReference type="Proteomes" id="UP000321304"/>
    </source>
</evidence>
<dbReference type="Pfam" id="PF02515">
    <property type="entry name" value="CoA_transf_3"/>
    <property type="match status" value="1"/>
</dbReference>
<dbReference type="EMBL" id="VITY01000029">
    <property type="protein sequence ID" value="TWB86066.1"/>
    <property type="molecule type" value="Genomic_DNA"/>
</dbReference>
<reference evidence="3 4" key="1">
    <citation type="submission" date="2019-06" db="EMBL/GenBank/DDBJ databases">
        <title>Genomic Encyclopedia of Type Strains, Phase IV (KMG-V): Genome sequencing to study the core and pangenomes of soil and plant-associated prokaryotes.</title>
        <authorList>
            <person name="Whitman W."/>
        </authorList>
    </citation>
    <scope>NUCLEOTIDE SEQUENCE [LARGE SCALE GENOMIC DNA]</scope>
    <source>
        <strain evidence="3 4">BR 10355</strain>
    </source>
</reference>
<evidence type="ECO:0000256" key="2">
    <source>
        <dbReference type="SAM" id="MobiDB-lite"/>
    </source>
</evidence>
<dbReference type="InterPro" id="IPR003673">
    <property type="entry name" value="CoA-Trfase_fam_III"/>
</dbReference>
<keyword evidence="1 3" id="KW-0808">Transferase</keyword>
<dbReference type="PANTHER" id="PTHR48207">
    <property type="entry name" value="SUCCINATE--HYDROXYMETHYLGLUTARATE COA-TRANSFERASE"/>
    <property type="match status" value="1"/>
</dbReference>
<organism evidence="3 4">
    <name type="scientific">Bradyrhizobium macuxiense</name>
    <dbReference type="NCBI Taxonomy" id="1755647"/>
    <lineage>
        <taxon>Bacteria</taxon>
        <taxon>Pseudomonadati</taxon>
        <taxon>Pseudomonadota</taxon>
        <taxon>Alphaproteobacteria</taxon>
        <taxon>Hyphomicrobiales</taxon>
        <taxon>Nitrobacteraceae</taxon>
        <taxon>Bradyrhizobium</taxon>
    </lineage>
</organism>
<dbReference type="SUPFAM" id="SSF89796">
    <property type="entry name" value="CoA-transferase family III (CaiB/BaiF)"/>
    <property type="match status" value="1"/>
</dbReference>
<feature type="region of interest" description="Disordered" evidence="2">
    <location>
        <begin position="353"/>
        <end position="380"/>
    </location>
</feature>
<dbReference type="AlphaFoldDB" id="A0A560KS58"/>
<dbReference type="Gene3D" id="3.40.50.10540">
    <property type="entry name" value="Crotonobetainyl-coa:carnitine coa-transferase, domain 1"/>
    <property type="match status" value="1"/>
</dbReference>
<accession>A0A560KS58</accession>
<comment type="caution">
    <text evidence="3">The sequence shown here is derived from an EMBL/GenBank/DDBJ whole genome shotgun (WGS) entry which is preliminary data.</text>
</comment>
<dbReference type="InterPro" id="IPR023606">
    <property type="entry name" value="CoA-Trfase_III_dom_1_sf"/>
</dbReference>
<gene>
    <name evidence="3" type="ORF">FBZ93_1296</name>
</gene>
<keyword evidence="4" id="KW-1185">Reference proteome</keyword>
<name>A0A560KS58_9BRAD</name>
<evidence type="ECO:0000313" key="3">
    <source>
        <dbReference type="EMBL" id="TWB86066.1"/>
    </source>
</evidence>
<proteinExistence type="predicted"/>
<protein>
    <submittedName>
        <fullName evidence="3">Crotonobetainyl-CoA:carnitine CoA-transferase CaiB-like acyl-CoA transferase</fullName>
    </submittedName>
</protein>
<dbReference type="GO" id="GO:0008410">
    <property type="term" value="F:CoA-transferase activity"/>
    <property type="evidence" value="ECO:0007669"/>
    <property type="project" value="TreeGrafter"/>
</dbReference>
<dbReference type="Proteomes" id="UP000321304">
    <property type="component" value="Unassembled WGS sequence"/>
</dbReference>
<dbReference type="PANTHER" id="PTHR48207:SF3">
    <property type="entry name" value="SUCCINATE--HYDROXYMETHYLGLUTARATE COA-TRANSFERASE"/>
    <property type="match status" value="1"/>
</dbReference>
<dbReference type="InterPro" id="IPR050483">
    <property type="entry name" value="CoA-transferase_III_domain"/>
</dbReference>